<keyword evidence="3" id="KW-0479">Metal-binding</keyword>
<dbReference type="GO" id="GO:0000287">
    <property type="term" value="F:magnesium ion binding"/>
    <property type="evidence" value="ECO:0007669"/>
    <property type="project" value="InterPro"/>
</dbReference>
<dbReference type="Proteomes" id="UP000886861">
    <property type="component" value="Unassembled WGS sequence"/>
</dbReference>
<evidence type="ECO:0000256" key="2">
    <source>
        <dbReference type="ARBA" id="ARBA00012146"/>
    </source>
</evidence>
<organism evidence="6 7">
    <name type="scientific">Candidatus Caccopulliclostridium gallistercoris</name>
    <dbReference type="NCBI Taxonomy" id="2840719"/>
    <lineage>
        <taxon>Bacteria</taxon>
        <taxon>Bacillati</taxon>
        <taxon>Bacillota</taxon>
        <taxon>Clostridia</taxon>
        <taxon>Candidatus Caccopulliclostridium</taxon>
    </lineage>
</organism>
<dbReference type="GO" id="GO:0005737">
    <property type="term" value="C:cytoplasm"/>
    <property type="evidence" value="ECO:0007669"/>
    <property type="project" value="InterPro"/>
</dbReference>
<sequence length="119" mass="13816">MNNDRFVLNQTQKYIGKVVDVKIDRPLGTKHPKHNIYYGVNYGYIPNTISGDGEELDAYVLGEYVPLENFKGKVIAVIHRLDDNDDKLIVCAEDKYFNDDEIRALTNFQERFFNSVILR</sequence>
<keyword evidence="4" id="KW-0378">Hydrolase</keyword>
<comment type="caution">
    <text evidence="6">The sequence shown here is derived from an EMBL/GenBank/DDBJ whole genome shotgun (WGS) entry which is preliminary data.</text>
</comment>
<evidence type="ECO:0000256" key="5">
    <source>
        <dbReference type="ARBA" id="ARBA00022842"/>
    </source>
</evidence>
<accession>A0A9D1NE17</accession>
<dbReference type="GO" id="GO:0006796">
    <property type="term" value="P:phosphate-containing compound metabolic process"/>
    <property type="evidence" value="ECO:0007669"/>
    <property type="project" value="InterPro"/>
</dbReference>
<evidence type="ECO:0000313" key="7">
    <source>
        <dbReference type="Proteomes" id="UP000886861"/>
    </source>
</evidence>
<keyword evidence="5" id="KW-0460">Magnesium</keyword>
<evidence type="ECO:0000256" key="4">
    <source>
        <dbReference type="ARBA" id="ARBA00022801"/>
    </source>
</evidence>
<comment type="cofactor">
    <cofactor evidence="1">
        <name>Mg(2+)</name>
        <dbReference type="ChEBI" id="CHEBI:18420"/>
    </cofactor>
</comment>
<protein>
    <recommendedName>
        <fullName evidence="2">inorganic diphosphatase</fullName>
        <ecNumber evidence="2">3.6.1.1</ecNumber>
    </recommendedName>
</protein>
<proteinExistence type="predicted"/>
<name>A0A9D1NE17_9FIRM</name>
<dbReference type="EC" id="3.6.1.1" evidence="2"/>
<reference evidence="6" key="2">
    <citation type="journal article" date="2021" name="PeerJ">
        <title>Extensive microbial diversity within the chicken gut microbiome revealed by metagenomics and culture.</title>
        <authorList>
            <person name="Gilroy R."/>
            <person name="Ravi A."/>
            <person name="Getino M."/>
            <person name="Pursley I."/>
            <person name="Horton D.L."/>
            <person name="Alikhan N.F."/>
            <person name="Baker D."/>
            <person name="Gharbi K."/>
            <person name="Hall N."/>
            <person name="Watson M."/>
            <person name="Adriaenssens E.M."/>
            <person name="Foster-Nyarko E."/>
            <person name="Jarju S."/>
            <person name="Secka A."/>
            <person name="Antonio M."/>
            <person name="Oren A."/>
            <person name="Chaudhuri R.R."/>
            <person name="La Ragione R."/>
            <person name="Hildebrand F."/>
            <person name="Pallen M.J."/>
        </authorList>
    </citation>
    <scope>NUCLEOTIDE SEQUENCE</scope>
    <source>
        <strain evidence="6">CHK186-9395</strain>
    </source>
</reference>
<dbReference type="SUPFAM" id="SSF50324">
    <property type="entry name" value="Inorganic pyrophosphatase"/>
    <property type="match status" value="1"/>
</dbReference>
<dbReference type="InterPro" id="IPR008162">
    <property type="entry name" value="Pyrophosphatase"/>
</dbReference>
<dbReference type="InterPro" id="IPR036649">
    <property type="entry name" value="Pyrophosphatase_sf"/>
</dbReference>
<gene>
    <name evidence="6" type="ORF">IAA62_02435</name>
</gene>
<dbReference type="Pfam" id="PF00719">
    <property type="entry name" value="Pyrophosphatase"/>
    <property type="match status" value="1"/>
</dbReference>
<dbReference type="EMBL" id="DVOJ01000008">
    <property type="protein sequence ID" value="HIV01394.1"/>
    <property type="molecule type" value="Genomic_DNA"/>
</dbReference>
<dbReference type="GO" id="GO:0004427">
    <property type="term" value="F:inorganic diphosphate phosphatase activity"/>
    <property type="evidence" value="ECO:0007669"/>
    <property type="project" value="UniProtKB-EC"/>
</dbReference>
<evidence type="ECO:0000256" key="3">
    <source>
        <dbReference type="ARBA" id="ARBA00022723"/>
    </source>
</evidence>
<reference evidence="6" key="1">
    <citation type="submission" date="2020-10" db="EMBL/GenBank/DDBJ databases">
        <authorList>
            <person name="Gilroy R."/>
        </authorList>
    </citation>
    <scope>NUCLEOTIDE SEQUENCE</scope>
    <source>
        <strain evidence="6">CHK186-9395</strain>
    </source>
</reference>
<evidence type="ECO:0000313" key="6">
    <source>
        <dbReference type="EMBL" id="HIV01394.1"/>
    </source>
</evidence>
<dbReference type="Gene3D" id="3.90.80.10">
    <property type="entry name" value="Inorganic pyrophosphatase"/>
    <property type="match status" value="1"/>
</dbReference>
<dbReference type="AlphaFoldDB" id="A0A9D1NE17"/>
<evidence type="ECO:0000256" key="1">
    <source>
        <dbReference type="ARBA" id="ARBA00001946"/>
    </source>
</evidence>